<dbReference type="EMBL" id="JAWXYG010000006">
    <property type="protein sequence ID" value="KAK4268998.1"/>
    <property type="molecule type" value="Genomic_DNA"/>
</dbReference>
<feature type="compositionally biased region" description="Polar residues" evidence="1">
    <location>
        <begin position="515"/>
        <end position="531"/>
    </location>
</feature>
<evidence type="ECO:0000259" key="2">
    <source>
        <dbReference type="Pfam" id="PF07460"/>
    </source>
</evidence>
<accession>A0AAE1JGB1</accession>
<gene>
    <name evidence="3" type="ORF">QN277_022211</name>
</gene>
<feature type="region of interest" description="Disordered" evidence="1">
    <location>
        <begin position="513"/>
        <end position="548"/>
    </location>
</feature>
<evidence type="ECO:0000313" key="4">
    <source>
        <dbReference type="Proteomes" id="UP001293593"/>
    </source>
</evidence>
<evidence type="ECO:0000256" key="1">
    <source>
        <dbReference type="SAM" id="MobiDB-lite"/>
    </source>
</evidence>
<dbReference type="AlphaFoldDB" id="A0AAE1JGB1"/>
<dbReference type="Pfam" id="PF07460">
    <property type="entry name" value="NUMOD3"/>
    <property type="match status" value="1"/>
</dbReference>
<evidence type="ECO:0000313" key="3">
    <source>
        <dbReference type="EMBL" id="KAK4268998.1"/>
    </source>
</evidence>
<proteinExistence type="predicted"/>
<dbReference type="GO" id="GO:0003677">
    <property type="term" value="F:DNA binding"/>
    <property type="evidence" value="ECO:0007669"/>
    <property type="project" value="InterPro"/>
</dbReference>
<protein>
    <recommendedName>
        <fullName evidence="2">Nuclease associated modular domain-containing protein</fullName>
    </recommendedName>
</protein>
<organism evidence="3 4">
    <name type="scientific">Acacia crassicarpa</name>
    <name type="common">northern wattle</name>
    <dbReference type="NCBI Taxonomy" id="499986"/>
    <lineage>
        <taxon>Eukaryota</taxon>
        <taxon>Viridiplantae</taxon>
        <taxon>Streptophyta</taxon>
        <taxon>Embryophyta</taxon>
        <taxon>Tracheophyta</taxon>
        <taxon>Spermatophyta</taxon>
        <taxon>Magnoliopsida</taxon>
        <taxon>eudicotyledons</taxon>
        <taxon>Gunneridae</taxon>
        <taxon>Pentapetalae</taxon>
        <taxon>rosids</taxon>
        <taxon>fabids</taxon>
        <taxon>Fabales</taxon>
        <taxon>Fabaceae</taxon>
        <taxon>Caesalpinioideae</taxon>
        <taxon>mimosoid clade</taxon>
        <taxon>Acacieae</taxon>
        <taxon>Acacia</taxon>
    </lineage>
</organism>
<dbReference type="Proteomes" id="UP001293593">
    <property type="component" value="Unassembled WGS sequence"/>
</dbReference>
<name>A0AAE1JGB1_9FABA</name>
<keyword evidence="4" id="KW-1185">Reference proteome</keyword>
<feature type="domain" description="Nuclease associated modular" evidence="2">
    <location>
        <begin position="129"/>
        <end position="155"/>
    </location>
</feature>
<feature type="region of interest" description="Disordered" evidence="1">
    <location>
        <begin position="96"/>
        <end position="125"/>
    </location>
</feature>
<feature type="compositionally biased region" description="Basic and acidic residues" evidence="1">
    <location>
        <begin position="112"/>
        <end position="125"/>
    </location>
</feature>
<comment type="caution">
    <text evidence="3">The sequence shown here is derived from an EMBL/GenBank/DDBJ whole genome shotgun (WGS) entry which is preliminary data.</text>
</comment>
<sequence length="562" mass="63217">MPLLAEFANAHPSFQYSLCSFGSQNSSHYRLASVSVTFGNEQRVPCGWKSFHKLRKLSFNVGCVELRKGRLLIKAIATLEPKGLAANENKCLGPKDLDLGLNSNPPGPSHESCNEESKEPDEREKLRRMRISKANKGGIPWNKGRKHSPETLQKIKERTRLAMQNPKVRMKLVKFGHAQTTETRLKIGAGVRKRWDRRHRRKLVQETCYFEWQNLIAEASRQGYAGEDKLQWNSYETWNEQLKQEWLEIVKQRNAVPKAKGNRSAPKSLEQRRKIAEAISTKWADPEYRERVCSAMAKYHGTEVGAQRKSRRPSDGTLSTRRNSIKTIFTDTTIPLEGGSGILHKMRLKRSKSPVYKDPLASSKLEMIKNIRAQRAVTETKQTEAIERARLLIAEAEKAAKALEVAATKSSTAQASLRETRKLIAEAIQSLESIDTQQITESNGSSMALSQGDEEKGMAFEVLNQSDMGQTNGHKVLSTRDEFKDIYRFSLQKLPNGTNGCFSSPLGFDSCVSEKGQSIKSQSNSSPTMEGTQPLKDDTPSRSPTVTKKWVRGRLVVVEESQ</sequence>
<dbReference type="PANTHER" id="PTHR34199">
    <property type="entry name" value="NUMOD3 MOTIF FAMILY PROTEIN, EXPRESSED"/>
    <property type="match status" value="1"/>
</dbReference>
<dbReference type="InterPro" id="IPR003611">
    <property type="entry name" value="NUMOD3"/>
</dbReference>
<feature type="region of interest" description="Disordered" evidence="1">
    <location>
        <begin position="303"/>
        <end position="322"/>
    </location>
</feature>
<dbReference type="PANTHER" id="PTHR34199:SF2">
    <property type="entry name" value="NUMOD3 MOTIF FAMILY PROTEIN, EXPRESSED"/>
    <property type="match status" value="1"/>
</dbReference>
<reference evidence="3" key="1">
    <citation type="submission" date="2023-10" db="EMBL/GenBank/DDBJ databases">
        <title>Chromosome-level genome of the transformable northern wattle, Acacia crassicarpa.</title>
        <authorList>
            <person name="Massaro I."/>
            <person name="Sinha N.R."/>
            <person name="Poethig S."/>
            <person name="Leichty A.R."/>
        </authorList>
    </citation>
    <scope>NUCLEOTIDE SEQUENCE</scope>
    <source>
        <strain evidence="3">Acra3RX</strain>
        <tissue evidence="3">Leaf</tissue>
    </source>
</reference>